<feature type="compositionally biased region" description="Polar residues" evidence="1">
    <location>
        <begin position="79"/>
        <end position="89"/>
    </location>
</feature>
<evidence type="ECO:0000313" key="3">
    <source>
        <dbReference type="Proteomes" id="UP000002494"/>
    </source>
</evidence>
<reference evidence="2" key="2">
    <citation type="submission" date="2025-08" db="UniProtKB">
        <authorList>
            <consortium name="Ensembl"/>
        </authorList>
    </citation>
    <scope>IDENTIFICATION</scope>
    <source>
        <strain evidence="2">Brown Norway</strain>
    </source>
</reference>
<gene>
    <name evidence="4" type="primary">ENSRNOG00000069094</name>
</gene>
<evidence type="ECO:0000256" key="1">
    <source>
        <dbReference type="SAM" id="MobiDB-lite"/>
    </source>
</evidence>
<dbReference type="Pfam" id="PF15387">
    <property type="entry name" value="DUF4611"/>
    <property type="match status" value="1"/>
</dbReference>
<evidence type="ECO:0000313" key="2">
    <source>
        <dbReference type="Ensembl" id="ENSRNOP00000089634.1"/>
    </source>
</evidence>
<dbReference type="PANTHER" id="PTHR37363">
    <property type="entry name" value="EKC/KEOPS COMPLEX SUBUNIT GON7"/>
    <property type="match status" value="1"/>
</dbReference>
<dbReference type="PANTHER" id="PTHR37363:SF1">
    <property type="entry name" value="EKC_KEOPS COMPLEX SUBUNIT GON7"/>
    <property type="match status" value="1"/>
</dbReference>
<dbReference type="RGD" id="150342885">
    <property type="gene designation" value="ENSRNOG00000069094"/>
</dbReference>
<sequence>LPLLAFEKYVVCDGELQRLQVSCEVLGDVDPPQRLSASVVQMKQSVVEFLGTLVEQDAQGAAEDMDNALVGDNEEAEGENNSTRTNSDGPFTERPNQRLNNR</sequence>
<accession>A0A8I6ACC5</accession>
<proteinExistence type="predicted"/>
<protein>
    <submittedName>
        <fullName evidence="2">Uncharacterized protein</fullName>
    </submittedName>
</protein>
<dbReference type="AlphaFoldDB" id="A0A8I6ACC5"/>
<evidence type="ECO:0000313" key="4">
    <source>
        <dbReference type="RGD" id="150342885"/>
    </source>
</evidence>
<reference evidence="2" key="3">
    <citation type="submission" date="2025-09" db="UniProtKB">
        <authorList>
            <consortium name="Ensembl"/>
        </authorList>
    </citation>
    <scope>IDENTIFICATION</scope>
    <source>
        <strain evidence="2">Brown Norway</strain>
    </source>
</reference>
<dbReference type="Proteomes" id="UP000002494">
    <property type="component" value="Chromosome 11"/>
</dbReference>
<reference evidence="2" key="1">
    <citation type="submission" date="2024-01" db="EMBL/GenBank/DDBJ databases">
        <title>GRCr8: a new rat reference genome assembly contstructed from accurate long reads and long range scaffolding.</title>
        <authorList>
            <person name="Doris P.A."/>
            <person name="Kalbfleisch T."/>
            <person name="Li K."/>
            <person name="Howe K."/>
            <person name="Wood J."/>
        </authorList>
    </citation>
    <scope>NUCLEOTIDE SEQUENCE [LARGE SCALE GENOMIC DNA]</scope>
    <source>
        <strain evidence="2">Brown Norway</strain>
    </source>
</reference>
<dbReference type="Ensembl" id="ENSRNOT00000113543.2">
    <property type="protein sequence ID" value="ENSRNOP00000089634.1"/>
    <property type="gene ID" value="ENSRNOG00000069094.2"/>
</dbReference>
<name>A0A8I6ACC5_RAT</name>
<organism evidence="2 3">
    <name type="scientific">Rattus norvegicus</name>
    <name type="common">Rat</name>
    <dbReference type="NCBI Taxonomy" id="10116"/>
    <lineage>
        <taxon>Eukaryota</taxon>
        <taxon>Metazoa</taxon>
        <taxon>Chordata</taxon>
        <taxon>Craniata</taxon>
        <taxon>Vertebrata</taxon>
        <taxon>Euteleostomi</taxon>
        <taxon>Mammalia</taxon>
        <taxon>Eutheria</taxon>
        <taxon>Euarchontoglires</taxon>
        <taxon>Glires</taxon>
        <taxon>Rodentia</taxon>
        <taxon>Myomorpha</taxon>
        <taxon>Muroidea</taxon>
        <taxon>Muridae</taxon>
        <taxon>Murinae</taxon>
        <taxon>Rattus</taxon>
    </lineage>
</organism>
<dbReference type="AGR" id="RGD:150342885"/>
<keyword evidence="3" id="KW-1185">Reference proteome</keyword>
<dbReference type="GO" id="GO:0000408">
    <property type="term" value="C:EKC/KEOPS complex"/>
    <property type="evidence" value="ECO:0007669"/>
    <property type="project" value="InterPro"/>
</dbReference>
<feature type="region of interest" description="Disordered" evidence="1">
    <location>
        <begin position="58"/>
        <end position="102"/>
    </location>
</feature>
<dbReference type="InterPro" id="IPR027893">
    <property type="entry name" value="GON7_meta"/>
</dbReference>